<organism evidence="4 5">
    <name type="scientific">Phycomyces blakesleeanus (strain ATCC 8743b / DSM 1359 / FGSC 10004 / NBRC 33097 / NRRL 1555)</name>
    <dbReference type="NCBI Taxonomy" id="763407"/>
    <lineage>
        <taxon>Eukaryota</taxon>
        <taxon>Fungi</taxon>
        <taxon>Fungi incertae sedis</taxon>
        <taxon>Mucoromycota</taxon>
        <taxon>Mucoromycotina</taxon>
        <taxon>Mucoromycetes</taxon>
        <taxon>Mucorales</taxon>
        <taxon>Phycomycetaceae</taxon>
        <taxon>Phycomyces</taxon>
    </lineage>
</organism>
<dbReference type="OrthoDB" id="190375at2759"/>
<sequence length="137" mass="15673">MLKKENKSDPYDPYDPYVPNVQSVAATQQKNEKVNKVKAQVDAVVDVMKDNIEMAKNRGVKLEDISKQTEKLEKDASNFRRSGNEVRKRMWWKDLKWKIIIALTILIILGVIIASIVVTQKSCAFKALVMKFGSVYL</sequence>
<dbReference type="PRINTS" id="PR00219">
    <property type="entry name" value="SYNAPTOBREVN"/>
</dbReference>
<proteinExistence type="predicted"/>
<evidence type="ECO:0000313" key="4">
    <source>
        <dbReference type="EMBL" id="OAD78618.1"/>
    </source>
</evidence>
<accession>A0A167PVN0</accession>
<evidence type="ECO:0000259" key="3">
    <source>
        <dbReference type="PROSITE" id="PS50892"/>
    </source>
</evidence>
<keyword evidence="2" id="KW-0472">Membrane</keyword>
<dbReference type="InParanoid" id="A0A167PVN0"/>
<keyword evidence="5" id="KW-1185">Reference proteome</keyword>
<dbReference type="EMBL" id="KV440973">
    <property type="protein sequence ID" value="OAD78618.1"/>
    <property type="molecule type" value="Genomic_DNA"/>
</dbReference>
<evidence type="ECO:0000256" key="2">
    <source>
        <dbReference type="SAM" id="Phobius"/>
    </source>
</evidence>
<dbReference type="InterPro" id="IPR001388">
    <property type="entry name" value="Synaptobrevin-like"/>
</dbReference>
<dbReference type="VEuPathDB" id="FungiDB:PHYBLDRAFT_62622"/>
<keyword evidence="1" id="KW-0175">Coiled coil</keyword>
<dbReference type="PROSITE" id="PS50892">
    <property type="entry name" value="V_SNARE"/>
    <property type="match status" value="1"/>
</dbReference>
<dbReference type="STRING" id="763407.A0A167PVN0"/>
<dbReference type="GeneID" id="29001899"/>
<keyword evidence="2" id="KW-1133">Transmembrane helix</keyword>
<dbReference type="PANTHER" id="PTHR46897">
    <property type="entry name" value="VESICLE-ASSOCIATED MEMBRANE PROTEIN 4"/>
    <property type="match status" value="1"/>
</dbReference>
<name>A0A167PVN0_PHYB8</name>
<dbReference type="SUPFAM" id="SSF58038">
    <property type="entry name" value="SNARE fusion complex"/>
    <property type="match status" value="1"/>
</dbReference>
<dbReference type="AlphaFoldDB" id="A0A167PVN0"/>
<evidence type="ECO:0000313" key="5">
    <source>
        <dbReference type="Proteomes" id="UP000077315"/>
    </source>
</evidence>
<evidence type="ECO:0000256" key="1">
    <source>
        <dbReference type="PROSITE-ProRule" id="PRU00290"/>
    </source>
</evidence>
<reference evidence="5" key="1">
    <citation type="submission" date="2015-06" db="EMBL/GenBank/DDBJ databases">
        <title>Expansion of signal transduction pathways in fungi by whole-genome duplication.</title>
        <authorList>
            <consortium name="DOE Joint Genome Institute"/>
            <person name="Corrochano L.M."/>
            <person name="Kuo A."/>
            <person name="Marcet-Houben M."/>
            <person name="Polaino S."/>
            <person name="Salamov A."/>
            <person name="Villalobos J.M."/>
            <person name="Alvarez M.I."/>
            <person name="Avalos J."/>
            <person name="Benito E.P."/>
            <person name="Benoit I."/>
            <person name="Burger G."/>
            <person name="Camino L.P."/>
            <person name="Canovas D."/>
            <person name="Cerda-Olmedo E."/>
            <person name="Cheng J.-F."/>
            <person name="Dominguez A."/>
            <person name="Elias M."/>
            <person name="Eslava A.P."/>
            <person name="Glaser F."/>
            <person name="Grimwood J."/>
            <person name="Gutierrez G."/>
            <person name="Heitman J."/>
            <person name="Henrissat B."/>
            <person name="Iturriaga E.A."/>
            <person name="Lang B.F."/>
            <person name="Lavin J.L."/>
            <person name="Lee S."/>
            <person name="Li W."/>
            <person name="Lindquist E."/>
            <person name="Lopez-Garcia S."/>
            <person name="Luque E.M."/>
            <person name="Marcos A.T."/>
            <person name="Martin J."/>
            <person name="McCluskey K."/>
            <person name="Medina H.R."/>
            <person name="Miralles-Duran A."/>
            <person name="Miyazaki A."/>
            <person name="Munoz-Torres E."/>
            <person name="Oguiza J.A."/>
            <person name="Ohm R."/>
            <person name="Olmedo M."/>
            <person name="Orejas M."/>
            <person name="Ortiz-Castellanos L."/>
            <person name="Pisabarro A.G."/>
            <person name="Rodriguez-Romero J."/>
            <person name="Ruiz-Herrera J."/>
            <person name="Ruiz-Vazquez R."/>
            <person name="Sanz C."/>
            <person name="Schackwitz W."/>
            <person name="Schmutz J."/>
            <person name="Shahriari M."/>
            <person name="Shelest E."/>
            <person name="Silva-Franco F."/>
            <person name="Soanes D."/>
            <person name="Syed K."/>
            <person name="Tagua V.G."/>
            <person name="Talbot N.J."/>
            <person name="Thon M."/>
            <person name="De vries R.P."/>
            <person name="Wiebenga A."/>
            <person name="Yadav J.S."/>
            <person name="Braun E.L."/>
            <person name="Baker S."/>
            <person name="Garre V."/>
            <person name="Horwitz B."/>
            <person name="Torres-Martinez S."/>
            <person name="Idnurm A."/>
            <person name="Herrera-Estrella A."/>
            <person name="Gabaldon T."/>
            <person name="Grigoriev I.V."/>
        </authorList>
    </citation>
    <scope>NUCLEOTIDE SEQUENCE [LARGE SCALE GENOMIC DNA]</scope>
    <source>
        <strain evidence="5">NRRL 1555(-)</strain>
    </source>
</reference>
<keyword evidence="2" id="KW-0812">Transmembrane</keyword>
<dbReference type="Proteomes" id="UP000077315">
    <property type="component" value="Unassembled WGS sequence"/>
</dbReference>
<dbReference type="InterPro" id="IPR042887">
    <property type="entry name" value="VAMP4"/>
</dbReference>
<dbReference type="GO" id="GO:0090161">
    <property type="term" value="P:Golgi ribbon formation"/>
    <property type="evidence" value="ECO:0007669"/>
    <property type="project" value="InterPro"/>
</dbReference>
<dbReference type="PANTHER" id="PTHR46897:SF1">
    <property type="entry name" value="VESICLE-ASSOCIATED MEMBRANE PROTEIN 4"/>
    <property type="match status" value="1"/>
</dbReference>
<dbReference type="GO" id="GO:0016192">
    <property type="term" value="P:vesicle-mediated transport"/>
    <property type="evidence" value="ECO:0007669"/>
    <property type="project" value="InterPro"/>
</dbReference>
<protein>
    <recommendedName>
        <fullName evidence="3">V-SNARE coiled-coil homology domain-containing protein</fullName>
    </recommendedName>
</protein>
<dbReference type="RefSeq" id="XP_018296658.1">
    <property type="nucleotide sequence ID" value="XM_018440993.1"/>
</dbReference>
<dbReference type="GO" id="GO:0016020">
    <property type="term" value="C:membrane"/>
    <property type="evidence" value="ECO:0007669"/>
    <property type="project" value="InterPro"/>
</dbReference>
<feature type="transmembrane region" description="Helical" evidence="2">
    <location>
        <begin position="97"/>
        <end position="118"/>
    </location>
</feature>
<feature type="domain" description="V-SNARE coiled-coil homology" evidence="3">
    <location>
        <begin position="33"/>
        <end position="93"/>
    </location>
</feature>
<dbReference type="Pfam" id="PF00957">
    <property type="entry name" value="Synaptobrevin"/>
    <property type="match status" value="1"/>
</dbReference>
<dbReference type="Gene3D" id="1.20.5.110">
    <property type="match status" value="1"/>
</dbReference>
<dbReference type="InterPro" id="IPR042855">
    <property type="entry name" value="V_SNARE_CC"/>
</dbReference>
<gene>
    <name evidence="4" type="ORF">PHYBLDRAFT_62622</name>
</gene>